<evidence type="ECO:0000313" key="3">
    <source>
        <dbReference type="EMBL" id="QDG50313.1"/>
    </source>
</evidence>
<feature type="transmembrane region" description="Helical" evidence="2">
    <location>
        <begin position="315"/>
        <end position="332"/>
    </location>
</feature>
<feature type="transmembrane region" description="Helical" evidence="2">
    <location>
        <begin position="152"/>
        <end position="171"/>
    </location>
</feature>
<dbReference type="OrthoDB" id="2827525at2"/>
<dbReference type="AlphaFoldDB" id="A0A4Y6PQ30"/>
<feature type="transmembrane region" description="Helical" evidence="2">
    <location>
        <begin position="285"/>
        <end position="309"/>
    </location>
</feature>
<keyword evidence="4" id="KW-1185">Reference proteome</keyword>
<keyword evidence="2" id="KW-0812">Transmembrane</keyword>
<sequence>MDPRTTHRWSKYWILALGCFVLAALAGTAFRVGFTTGALPFELAFDNVRRAHSHLMFFSWVTPALMALMVSRLDRRLREGFGRPMEWVLGANLVLGLCSFLPFALDGYKTTGVLGVEMPLSIIFSTASMFAWYAFAWLYWKRTRALRRDTTLALWDVAVVALVVSSIGAWARGALMGMGVEDVFLTDGAVHFFLGLFSDGWLGIALLGLVHDHLGVEMRGKRGWLTWLIVAGLPITFLLGMRSAIVPHELRQMAALGGLMVGVGFVGHTVVLWRARRARSGLWRMVLVFLGLKGLAQMLFIVPAVAAWAETAGLRIMYLHVLFLGAVSLGLVESARRTWGNVRPRHSRWMQAAVVGLLVTMLPTTGLWPPQLLGAYRLWIAAVGSLLPIAAAVWILAAQPKLLSTRPRNARAQPTDEKTRRSPLDDHTHGASSHLAASSSESSGVVPHS</sequence>
<evidence type="ECO:0000313" key="4">
    <source>
        <dbReference type="Proteomes" id="UP000315995"/>
    </source>
</evidence>
<keyword evidence="2" id="KW-1133">Transmembrane helix</keyword>
<organism evidence="3 4">
    <name type="scientific">Persicimonas caeni</name>
    <dbReference type="NCBI Taxonomy" id="2292766"/>
    <lineage>
        <taxon>Bacteria</taxon>
        <taxon>Deltaproteobacteria</taxon>
        <taxon>Bradymonadales</taxon>
        <taxon>Bradymonadaceae</taxon>
        <taxon>Persicimonas</taxon>
    </lineage>
</organism>
<protein>
    <recommendedName>
        <fullName evidence="5">NnrS family protein</fullName>
    </recommendedName>
</protein>
<evidence type="ECO:0000256" key="1">
    <source>
        <dbReference type="SAM" id="MobiDB-lite"/>
    </source>
</evidence>
<proteinExistence type="predicted"/>
<evidence type="ECO:0000256" key="2">
    <source>
        <dbReference type="SAM" id="Phobius"/>
    </source>
</evidence>
<keyword evidence="2" id="KW-0472">Membrane</keyword>
<name>A0A4Y6PQ30_PERCE</name>
<accession>A0A4Y6PQ30</accession>
<gene>
    <name evidence="3" type="ORF">FIV42_06070</name>
</gene>
<feature type="transmembrane region" description="Helical" evidence="2">
    <location>
        <begin position="376"/>
        <end position="398"/>
    </location>
</feature>
<dbReference type="Proteomes" id="UP000315995">
    <property type="component" value="Chromosome"/>
</dbReference>
<reference evidence="3 4" key="1">
    <citation type="submission" date="2019-06" db="EMBL/GenBank/DDBJ databases">
        <title>Persicimonas caeni gen. nov., sp. nov., a predatory bacterium isolated from solar saltern.</title>
        <authorList>
            <person name="Wang S."/>
        </authorList>
    </citation>
    <scope>NUCLEOTIDE SEQUENCE [LARGE SCALE GENOMIC DNA]</scope>
    <source>
        <strain evidence="3 4">YN101</strain>
    </source>
</reference>
<feature type="transmembrane region" description="Helical" evidence="2">
    <location>
        <begin position="223"/>
        <end position="241"/>
    </location>
</feature>
<feature type="transmembrane region" description="Helical" evidence="2">
    <location>
        <begin position="85"/>
        <end position="105"/>
    </location>
</feature>
<dbReference type="RefSeq" id="WP_141196809.1">
    <property type="nucleotide sequence ID" value="NZ_CP041186.1"/>
</dbReference>
<dbReference type="EMBL" id="CP041186">
    <property type="protein sequence ID" value="QDG50313.1"/>
    <property type="molecule type" value="Genomic_DNA"/>
</dbReference>
<feature type="transmembrane region" description="Helical" evidence="2">
    <location>
        <begin position="191"/>
        <end position="211"/>
    </location>
</feature>
<accession>A0A5B8Y1G5</accession>
<feature type="compositionally biased region" description="Basic and acidic residues" evidence="1">
    <location>
        <begin position="414"/>
        <end position="429"/>
    </location>
</feature>
<feature type="compositionally biased region" description="Low complexity" evidence="1">
    <location>
        <begin position="431"/>
        <end position="443"/>
    </location>
</feature>
<feature type="transmembrane region" description="Helical" evidence="2">
    <location>
        <begin position="253"/>
        <end position="273"/>
    </location>
</feature>
<feature type="transmembrane region" description="Helical" evidence="2">
    <location>
        <begin position="352"/>
        <end position="370"/>
    </location>
</feature>
<evidence type="ECO:0008006" key="5">
    <source>
        <dbReference type="Google" id="ProtNLM"/>
    </source>
</evidence>
<feature type="transmembrane region" description="Helical" evidence="2">
    <location>
        <begin position="120"/>
        <end position="140"/>
    </location>
</feature>
<feature type="transmembrane region" description="Helical" evidence="2">
    <location>
        <begin position="54"/>
        <end position="73"/>
    </location>
</feature>
<feature type="region of interest" description="Disordered" evidence="1">
    <location>
        <begin position="406"/>
        <end position="449"/>
    </location>
</feature>
<feature type="transmembrane region" description="Helical" evidence="2">
    <location>
        <begin position="12"/>
        <end position="34"/>
    </location>
</feature>